<proteinExistence type="predicted"/>
<feature type="region of interest" description="Disordered" evidence="1">
    <location>
        <begin position="1"/>
        <end position="24"/>
    </location>
</feature>
<dbReference type="AlphaFoldDB" id="A0A0J7NK73"/>
<evidence type="ECO:0000313" key="3">
    <source>
        <dbReference type="Proteomes" id="UP000036403"/>
    </source>
</evidence>
<dbReference type="Proteomes" id="UP000036403">
    <property type="component" value="Unassembled WGS sequence"/>
</dbReference>
<evidence type="ECO:0000256" key="1">
    <source>
        <dbReference type="SAM" id="MobiDB-lite"/>
    </source>
</evidence>
<reference evidence="2 3" key="1">
    <citation type="submission" date="2015-04" db="EMBL/GenBank/DDBJ databases">
        <title>Lasius niger genome sequencing.</title>
        <authorList>
            <person name="Konorov E.A."/>
            <person name="Nikitin M.A."/>
            <person name="Kirill M.V."/>
            <person name="Chang P."/>
        </authorList>
    </citation>
    <scope>NUCLEOTIDE SEQUENCE [LARGE SCALE GENOMIC DNA]</scope>
    <source>
        <tissue evidence="2">Whole</tissue>
    </source>
</reference>
<keyword evidence="3" id="KW-1185">Reference proteome</keyword>
<evidence type="ECO:0000313" key="2">
    <source>
        <dbReference type="EMBL" id="KMQ92885.1"/>
    </source>
</evidence>
<comment type="caution">
    <text evidence="2">The sequence shown here is derived from an EMBL/GenBank/DDBJ whole genome shotgun (WGS) entry which is preliminary data.</text>
</comment>
<protein>
    <submittedName>
        <fullName evidence="2">Uncharacterized protein</fullName>
    </submittedName>
</protein>
<dbReference type="PaxDb" id="67767-A0A0J7NK73"/>
<sequence>MYSDYVGHGPNGGYEEEEVMGKCV</sequence>
<organism evidence="2 3">
    <name type="scientific">Lasius niger</name>
    <name type="common">Black garden ant</name>
    <dbReference type="NCBI Taxonomy" id="67767"/>
    <lineage>
        <taxon>Eukaryota</taxon>
        <taxon>Metazoa</taxon>
        <taxon>Ecdysozoa</taxon>
        <taxon>Arthropoda</taxon>
        <taxon>Hexapoda</taxon>
        <taxon>Insecta</taxon>
        <taxon>Pterygota</taxon>
        <taxon>Neoptera</taxon>
        <taxon>Endopterygota</taxon>
        <taxon>Hymenoptera</taxon>
        <taxon>Apocrita</taxon>
        <taxon>Aculeata</taxon>
        <taxon>Formicoidea</taxon>
        <taxon>Formicidae</taxon>
        <taxon>Formicinae</taxon>
        <taxon>Lasius</taxon>
        <taxon>Lasius</taxon>
    </lineage>
</organism>
<dbReference type="EMBL" id="LBMM01004027">
    <property type="protein sequence ID" value="KMQ92885.1"/>
    <property type="molecule type" value="Genomic_DNA"/>
</dbReference>
<accession>A0A0J7NK73</accession>
<gene>
    <name evidence="2" type="ORF">RF55_7074</name>
</gene>
<feature type="non-terminal residue" evidence="2">
    <location>
        <position position="24"/>
    </location>
</feature>
<name>A0A0J7NK73_LASNI</name>